<name>A0ABR0EYS6_ZASCE</name>
<evidence type="ECO:0000313" key="2">
    <source>
        <dbReference type="Proteomes" id="UP001305779"/>
    </source>
</evidence>
<keyword evidence="2" id="KW-1185">Reference proteome</keyword>
<dbReference type="EMBL" id="JAXOVC010000001">
    <property type="protein sequence ID" value="KAK4506321.1"/>
    <property type="molecule type" value="Genomic_DNA"/>
</dbReference>
<evidence type="ECO:0000313" key="1">
    <source>
        <dbReference type="EMBL" id="KAK4506321.1"/>
    </source>
</evidence>
<sequence length="202" mass="22785">MDVTVVGEYPVKYRHIKPAHGKTFDFTYRPLGPPQQLTHIGTTDCAISVGIYLSIDGARCFVAHINAFVKVPTPQGWDKCEQDILREEAISIEKQVFQKLTEVSKRDGWTAEDVVDYSSLTGRNPVIVCAEVFTAETRPAQFVARGESKGFVVDHATGQVDYVFSSVKGRDERRLFEQVEEKSGVEEWEASVWRREGSERGR</sequence>
<comment type="caution">
    <text evidence="1">The sequence shown here is derived from an EMBL/GenBank/DDBJ whole genome shotgun (WGS) entry which is preliminary data.</text>
</comment>
<reference evidence="1 2" key="1">
    <citation type="journal article" date="2023" name="G3 (Bethesda)">
        <title>A chromosome-level genome assembly of Zasmidium syzygii isolated from banana leaves.</title>
        <authorList>
            <person name="van Westerhoven A.C."/>
            <person name="Mehrabi R."/>
            <person name="Talebi R."/>
            <person name="Steentjes M.B.F."/>
            <person name="Corcolon B."/>
            <person name="Chong P.A."/>
            <person name="Kema G.H.J."/>
            <person name="Seidl M.F."/>
        </authorList>
    </citation>
    <scope>NUCLEOTIDE SEQUENCE [LARGE SCALE GENOMIC DNA]</scope>
    <source>
        <strain evidence="1 2">P124</strain>
    </source>
</reference>
<organism evidence="1 2">
    <name type="scientific">Zasmidium cellare</name>
    <name type="common">Wine cellar mold</name>
    <name type="synonym">Racodium cellare</name>
    <dbReference type="NCBI Taxonomy" id="395010"/>
    <lineage>
        <taxon>Eukaryota</taxon>
        <taxon>Fungi</taxon>
        <taxon>Dikarya</taxon>
        <taxon>Ascomycota</taxon>
        <taxon>Pezizomycotina</taxon>
        <taxon>Dothideomycetes</taxon>
        <taxon>Dothideomycetidae</taxon>
        <taxon>Mycosphaerellales</taxon>
        <taxon>Mycosphaerellaceae</taxon>
        <taxon>Zasmidium</taxon>
    </lineage>
</organism>
<dbReference type="Proteomes" id="UP001305779">
    <property type="component" value="Unassembled WGS sequence"/>
</dbReference>
<gene>
    <name evidence="1" type="ORF">PRZ48_000051</name>
</gene>
<protein>
    <submittedName>
        <fullName evidence="1">Uncharacterized protein</fullName>
    </submittedName>
</protein>
<proteinExistence type="predicted"/>
<accession>A0ABR0EYS6</accession>